<dbReference type="InterPro" id="IPR009057">
    <property type="entry name" value="Homeodomain-like_sf"/>
</dbReference>
<dbReference type="Gene3D" id="1.10.10.60">
    <property type="entry name" value="Homeodomain-like"/>
    <property type="match status" value="1"/>
</dbReference>
<gene>
    <name evidence="4" type="ORF">PROQFM164_S12g000072</name>
</gene>
<dbReference type="Pfam" id="PF05225">
    <property type="entry name" value="HTH_psq"/>
    <property type="match status" value="1"/>
</dbReference>
<dbReference type="InterPro" id="IPR006600">
    <property type="entry name" value="HTH_CenpB_DNA-bd_dom"/>
</dbReference>
<evidence type="ECO:0000313" key="5">
    <source>
        <dbReference type="Proteomes" id="UP000030686"/>
    </source>
</evidence>
<dbReference type="InterPro" id="IPR007889">
    <property type="entry name" value="HTH_Psq"/>
</dbReference>
<proteinExistence type="predicted"/>
<feature type="domain" description="HTH CENPB-type" evidence="3">
    <location>
        <begin position="60"/>
        <end position="104"/>
    </location>
</feature>
<evidence type="ECO:0000313" key="4">
    <source>
        <dbReference type="EMBL" id="CDM38463.1"/>
    </source>
</evidence>
<keyword evidence="1" id="KW-0238">DNA-binding</keyword>
<dbReference type="SUPFAM" id="SSF46689">
    <property type="entry name" value="Homeodomain-like"/>
    <property type="match status" value="1"/>
</dbReference>
<evidence type="ECO:0000256" key="2">
    <source>
        <dbReference type="ARBA" id="ARBA00023242"/>
    </source>
</evidence>
<dbReference type="GO" id="GO:0003677">
    <property type="term" value="F:DNA binding"/>
    <property type="evidence" value="ECO:0007669"/>
    <property type="project" value="UniProtKB-KW"/>
</dbReference>
<dbReference type="STRING" id="1365484.W6QNH2"/>
<dbReference type="Proteomes" id="UP000030686">
    <property type="component" value="Unassembled WGS sequence"/>
</dbReference>
<evidence type="ECO:0000256" key="1">
    <source>
        <dbReference type="ARBA" id="ARBA00023125"/>
    </source>
</evidence>
<name>W6QNH2_PENRF</name>
<organism evidence="4 5">
    <name type="scientific">Penicillium roqueforti (strain FM164)</name>
    <dbReference type="NCBI Taxonomy" id="1365484"/>
    <lineage>
        <taxon>Eukaryota</taxon>
        <taxon>Fungi</taxon>
        <taxon>Dikarya</taxon>
        <taxon>Ascomycota</taxon>
        <taxon>Pezizomycotina</taxon>
        <taxon>Eurotiomycetes</taxon>
        <taxon>Eurotiomycetidae</taxon>
        <taxon>Eurotiales</taxon>
        <taxon>Aspergillaceae</taxon>
        <taxon>Penicillium</taxon>
    </lineage>
</organism>
<reference evidence="4" key="1">
    <citation type="journal article" date="2014" name="Nat. Commun.">
        <title>Multiple recent horizontal transfers of a large genomic region in cheese making fungi.</title>
        <authorList>
            <person name="Cheeseman K."/>
            <person name="Ropars J."/>
            <person name="Renault P."/>
            <person name="Dupont J."/>
            <person name="Gouzy J."/>
            <person name="Branca A."/>
            <person name="Abraham A.L."/>
            <person name="Ceppi M."/>
            <person name="Conseiller E."/>
            <person name="Debuchy R."/>
            <person name="Malagnac F."/>
            <person name="Goarin A."/>
            <person name="Silar P."/>
            <person name="Lacoste S."/>
            <person name="Sallet E."/>
            <person name="Bensimon A."/>
            <person name="Giraud T."/>
            <person name="Brygoo Y."/>
        </authorList>
    </citation>
    <scope>NUCLEOTIDE SEQUENCE [LARGE SCALE GENOMIC DNA]</scope>
    <source>
        <strain evidence="4">FM164</strain>
    </source>
</reference>
<evidence type="ECO:0000259" key="3">
    <source>
        <dbReference type="PROSITE" id="PS51253"/>
    </source>
</evidence>
<keyword evidence="2" id="KW-0539">Nucleus</keyword>
<dbReference type="PROSITE" id="PS51253">
    <property type="entry name" value="HTH_CENPB"/>
    <property type="match status" value="1"/>
</dbReference>
<accession>W6QNH2</accession>
<sequence length="104" mass="11755">MPPIRSQSSTKSVEQEGRILLAIQALKNQEFTSISLAARTFNVPRSTLRHRLNGIQYRATSRVNSTKLTAIEEESLRKWIVSMDSRGSAPRPSMVREMADLLLK</sequence>
<dbReference type="OrthoDB" id="4207519at2759"/>
<dbReference type="AlphaFoldDB" id="W6QNH2"/>
<dbReference type="Pfam" id="PF03221">
    <property type="entry name" value="HTH_Tnp_Tc5"/>
    <property type="match status" value="1"/>
</dbReference>
<dbReference type="EMBL" id="HG792026">
    <property type="protein sequence ID" value="CDM38463.1"/>
    <property type="molecule type" value="Genomic_DNA"/>
</dbReference>
<protein>
    <submittedName>
        <fullName evidence="4">Probable transposable element</fullName>
    </submittedName>
</protein>
<keyword evidence="5" id="KW-1185">Reference proteome</keyword>
<dbReference type="OMA" id="RATSRVN"/>